<dbReference type="AlphaFoldDB" id="A0A0D0I2L7"/>
<name>A0A0D0I2L7_9BACT</name>
<gene>
    <name evidence="1" type="ORF">ST44_12995</name>
</gene>
<protein>
    <submittedName>
        <fullName evidence="1">Uncharacterized protein</fullName>
    </submittedName>
</protein>
<accession>A0A0D0I2L7</accession>
<comment type="caution">
    <text evidence="1">The sequence shown here is derived from an EMBL/GenBank/DDBJ whole genome shotgun (WGS) entry which is preliminary data.</text>
</comment>
<reference evidence="1 2" key="1">
    <citation type="submission" date="2015-01" db="EMBL/GenBank/DDBJ databases">
        <title>Comparative genomics of non-oral Prevotella species.</title>
        <authorList>
            <person name="Accetto T."/>
            <person name="Nograsek B."/>
            <person name="Avgustin G."/>
        </authorList>
    </citation>
    <scope>NUCLEOTIDE SEQUENCE [LARGE SCALE GENOMIC DNA]</scope>
    <source>
        <strain evidence="1 2">P5-119</strain>
    </source>
</reference>
<dbReference type="Proteomes" id="UP000032046">
    <property type="component" value="Unassembled WGS sequence"/>
</dbReference>
<evidence type="ECO:0000313" key="1">
    <source>
        <dbReference type="EMBL" id="KIP59672.1"/>
    </source>
</evidence>
<dbReference type="EMBL" id="JXQK01000091">
    <property type="protein sequence ID" value="KIP59672.1"/>
    <property type="molecule type" value="Genomic_DNA"/>
</dbReference>
<evidence type="ECO:0000313" key="2">
    <source>
        <dbReference type="Proteomes" id="UP000032046"/>
    </source>
</evidence>
<organism evidence="1 2">
    <name type="scientific">Prevotella pectinovora</name>
    <dbReference type="NCBI Taxonomy" id="1602169"/>
    <lineage>
        <taxon>Bacteria</taxon>
        <taxon>Pseudomonadati</taxon>
        <taxon>Bacteroidota</taxon>
        <taxon>Bacteroidia</taxon>
        <taxon>Bacteroidales</taxon>
        <taxon>Prevotellaceae</taxon>
        <taxon>Prevotella</taxon>
    </lineage>
</organism>
<keyword evidence="2" id="KW-1185">Reference proteome</keyword>
<proteinExistence type="predicted"/>
<sequence length="73" mass="8093">MGKVLAQVGQGAFTCGASSLPHLGRIDARRMPKSSWFRKRQKTTMGDKGDATMTCRFLPLSPTVDYSVSQMWL</sequence>